<dbReference type="GO" id="GO:0016747">
    <property type="term" value="F:acyltransferase activity, transferring groups other than amino-acyl groups"/>
    <property type="evidence" value="ECO:0007669"/>
    <property type="project" value="InterPro"/>
</dbReference>
<dbReference type="AlphaFoldDB" id="A0A1H0ASK5"/>
<protein>
    <submittedName>
        <fullName evidence="3">Uncharacterized protein</fullName>
    </submittedName>
</protein>
<dbReference type="InterPro" id="IPR016181">
    <property type="entry name" value="Acyl_CoA_acyltransferase"/>
</dbReference>
<dbReference type="PROSITE" id="PS51729">
    <property type="entry name" value="GNAT_YJDJ"/>
    <property type="match status" value="1"/>
</dbReference>
<dbReference type="Proteomes" id="UP000199334">
    <property type="component" value="Unassembled WGS sequence"/>
</dbReference>
<dbReference type="CDD" id="cd04301">
    <property type="entry name" value="NAT_SF"/>
    <property type="match status" value="1"/>
</dbReference>
<organism evidence="3 4">
    <name type="scientific">Tenuibacillus multivorans</name>
    <dbReference type="NCBI Taxonomy" id="237069"/>
    <lineage>
        <taxon>Bacteria</taxon>
        <taxon>Bacillati</taxon>
        <taxon>Bacillota</taxon>
        <taxon>Bacilli</taxon>
        <taxon>Bacillales</taxon>
        <taxon>Bacillaceae</taxon>
        <taxon>Tenuibacillus</taxon>
    </lineage>
</organism>
<feature type="domain" description="N-acetyltransferase" evidence="2">
    <location>
        <begin position="2"/>
        <end position="89"/>
    </location>
</feature>
<dbReference type="PROSITE" id="PS51186">
    <property type="entry name" value="GNAT"/>
    <property type="match status" value="1"/>
</dbReference>
<dbReference type="PANTHER" id="PTHR31435:SF10">
    <property type="entry name" value="BSR4717 PROTEIN"/>
    <property type="match status" value="1"/>
</dbReference>
<dbReference type="SUPFAM" id="SSF55729">
    <property type="entry name" value="Acyl-CoA N-acyltransferases (Nat)"/>
    <property type="match status" value="1"/>
</dbReference>
<dbReference type="InterPro" id="IPR045057">
    <property type="entry name" value="Gcn5-rel_NAT"/>
</dbReference>
<keyword evidence="4" id="KW-1185">Reference proteome</keyword>
<dbReference type="Gene3D" id="3.40.630.30">
    <property type="match status" value="1"/>
</dbReference>
<feature type="domain" description="N-acetyltransferase" evidence="1">
    <location>
        <begin position="1"/>
        <end position="90"/>
    </location>
</feature>
<evidence type="ECO:0000313" key="4">
    <source>
        <dbReference type="Proteomes" id="UP000199334"/>
    </source>
</evidence>
<dbReference type="Pfam" id="PF14542">
    <property type="entry name" value="Acetyltransf_CG"/>
    <property type="match status" value="1"/>
</dbReference>
<dbReference type="PANTHER" id="PTHR31435">
    <property type="entry name" value="PROTEIN NATD1"/>
    <property type="match status" value="1"/>
</dbReference>
<dbReference type="STRING" id="237069.SAMN05216498_2044"/>
<evidence type="ECO:0000259" key="2">
    <source>
        <dbReference type="PROSITE" id="PS51729"/>
    </source>
</evidence>
<dbReference type="InterPro" id="IPR031165">
    <property type="entry name" value="GNAT_YJDJ"/>
</dbReference>
<evidence type="ECO:0000259" key="1">
    <source>
        <dbReference type="PROSITE" id="PS51186"/>
    </source>
</evidence>
<dbReference type="OrthoDB" id="9793389at2"/>
<name>A0A1H0ASK5_9BACI</name>
<gene>
    <name evidence="3" type="ORF">SAMN05216498_2044</name>
</gene>
<accession>A0A1H0ASK5</accession>
<reference evidence="3 4" key="1">
    <citation type="submission" date="2016-10" db="EMBL/GenBank/DDBJ databases">
        <authorList>
            <person name="de Groot N.N."/>
        </authorList>
    </citation>
    <scope>NUCLEOTIDE SEQUENCE [LARGE SCALE GENOMIC DNA]</scope>
    <source>
        <strain evidence="3 4">CGMCC 1.3442</strain>
    </source>
</reference>
<proteinExistence type="predicted"/>
<sequence>MEIKQDDKGFYVGKPGNKDAEITFVDKGANTIEIDHTEVSEKLRGEGVAGKLVQSVVDYARGNDLKITATCEYAKKKLGRTDEYNDVYIG</sequence>
<dbReference type="InterPro" id="IPR000182">
    <property type="entry name" value="GNAT_dom"/>
</dbReference>
<dbReference type="EMBL" id="FNIG01000004">
    <property type="protein sequence ID" value="SDN36093.1"/>
    <property type="molecule type" value="Genomic_DNA"/>
</dbReference>
<dbReference type="RefSeq" id="WP_093856502.1">
    <property type="nucleotide sequence ID" value="NZ_BJVZ01000016.1"/>
</dbReference>
<evidence type="ECO:0000313" key="3">
    <source>
        <dbReference type="EMBL" id="SDN36093.1"/>
    </source>
</evidence>